<name>A0A5E8CKJ8_9ZZZZ</name>
<organism evidence="1">
    <name type="scientific">seawater metagenome</name>
    <dbReference type="NCBI Taxonomy" id="1561972"/>
    <lineage>
        <taxon>unclassified sequences</taxon>
        <taxon>metagenomes</taxon>
        <taxon>ecological metagenomes</taxon>
    </lineage>
</organism>
<dbReference type="EMBL" id="CABVLZ010000007">
    <property type="protein sequence ID" value="VVU95597.1"/>
    <property type="molecule type" value="Genomic_DNA"/>
</dbReference>
<protein>
    <submittedName>
        <fullName evidence="1">Uncharacterized protein</fullName>
    </submittedName>
</protein>
<sequence>MSIISQVSSFIQPTIVTKMLLYTVSGTLSSIKNILSNNSLPEIVLIKEKLESMDLENKLEIIHSLIIDLRESNLKEYHKKAIENLNQLVDKIKVELDDVNQKINYHLTKYLYSWRALDLNNNILNIQHHNNILDKRLNLLFKLLNINYQRSFTTQ</sequence>
<accession>A0A5E8CKJ8</accession>
<reference evidence="1" key="1">
    <citation type="submission" date="2019-09" db="EMBL/GenBank/DDBJ databases">
        <authorList>
            <person name="Needham M D."/>
        </authorList>
    </citation>
    <scope>NUCLEOTIDE SEQUENCE</scope>
</reference>
<evidence type="ECO:0000313" key="1">
    <source>
        <dbReference type="EMBL" id="VVU95597.1"/>
    </source>
</evidence>
<dbReference type="AlphaFoldDB" id="A0A5E8CKJ8"/>
<gene>
    <name evidence="1" type="ORF">CPAV1605_1349</name>
</gene>
<proteinExistence type="predicted"/>